<proteinExistence type="predicted"/>
<protein>
    <submittedName>
        <fullName evidence="1">Uncharacterized protein</fullName>
    </submittedName>
</protein>
<gene>
    <name evidence="1" type="ORF">QWE_19153</name>
</gene>
<keyword evidence="2" id="KW-1185">Reference proteome</keyword>
<dbReference type="EMBL" id="ALJF01000015">
    <property type="protein sequence ID" value="EKF57894.1"/>
    <property type="molecule type" value="Genomic_DNA"/>
</dbReference>
<comment type="caution">
    <text evidence="1">The sequence shown here is derived from an EMBL/GenBank/DDBJ whole genome shotgun (WGS) entry which is preliminary data.</text>
</comment>
<dbReference type="Proteomes" id="UP000007123">
    <property type="component" value="Unassembled WGS sequence"/>
</dbReference>
<dbReference type="AlphaFoldDB" id="K2Q2E0"/>
<evidence type="ECO:0000313" key="2">
    <source>
        <dbReference type="Proteomes" id="UP000007123"/>
    </source>
</evidence>
<dbReference type="PATRIC" id="fig|1156935.5.peg.3895"/>
<accession>K2Q2E0</accession>
<sequence length="119" mass="12237">MLRLLQHAFASGAGGPAASFFCDAAINAMTTLIQPLGEELALLPSGHPDGSRAGTAFGLTRHVTLPSQATIARIVAAERGRELAETAGAFARLAGAPSSFGLAAANLRRIVDRLQTPLC</sequence>
<organism evidence="1 2">
    <name type="scientific">Agrobacterium albertimagni AOL15</name>
    <dbReference type="NCBI Taxonomy" id="1156935"/>
    <lineage>
        <taxon>Bacteria</taxon>
        <taxon>Pseudomonadati</taxon>
        <taxon>Pseudomonadota</taxon>
        <taxon>Alphaproteobacteria</taxon>
        <taxon>Hyphomicrobiales</taxon>
        <taxon>Rhizobiaceae</taxon>
        <taxon>Rhizobium/Agrobacterium group</taxon>
        <taxon>Agrobacterium</taxon>
    </lineage>
</organism>
<evidence type="ECO:0000313" key="1">
    <source>
        <dbReference type="EMBL" id="EKF57894.1"/>
    </source>
</evidence>
<reference evidence="1 2" key="1">
    <citation type="journal article" date="2012" name="J. Bacteriol.">
        <title>Draft Genome Sequence of Agrobacterium albertimagni Strain AOL15.</title>
        <authorList>
            <person name="Trimble W.L."/>
            <person name="Phung le T."/>
            <person name="Meyer F."/>
            <person name="Gilbert J.A."/>
            <person name="Silver S."/>
        </authorList>
    </citation>
    <scope>NUCLEOTIDE SEQUENCE [LARGE SCALE GENOMIC DNA]</scope>
    <source>
        <strain evidence="1 2">AOL15</strain>
    </source>
</reference>
<name>K2Q2E0_9HYPH</name>